<sequence length="493" mass="53265">MHIDSMQSLFKTSACSSRPHTAPPRPCSSTTTPSCHRHSHNPWLFCRTTSLLTAILVLTLTPTLASTSTSTSLRLSLSIQQLSASAPGLSASITCLIPPTAPASYSCQGFASHLTQEAVDALDRDTLRNVGNRCSSAMSHVGALAFASSIRYWKLQRNKELLFVPSCAVKNLAASGKLALANGVTALDVNYDADILVQVRSDWNDWYFSPADGPMHKHHMDIRITLQHELIHGLGMALAGVDTDIVPGLALPWHYPAGAKGKWAGWTDATPLYFTHLVDRKAGTPLSDLAAEVKKWNDESVAVAQVGQAMQLSAPNAYAAAKRMYELNTTPGAIMFRPSPLISKVNGDIVVDSASANASSNSLVHLDSATYNSTVDDIILIPDTAAYAGRAWNATLGPHLGAVLGSLGFPKDMQALERMAAELTVTHAVPVHLLGERIDVMGWKWNWVKHGPWQWVNAGALLLGGGVWGWMARRDWIEVKRVRGWSTLPGMGR</sequence>
<keyword evidence="3" id="KW-1185">Reference proteome</keyword>
<dbReference type="OrthoDB" id="5529216at2759"/>
<name>A0A1Y2HTQ7_9FUNG</name>
<protein>
    <submittedName>
        <fullName evidence="2">Uncharacterized protein</fullName>
    </submittedName>
</protein>
<dbReference type="Proteomes" id="UP000193411">
    <property type="component" value="Unassembled WGS sequence"/>
</dbReference>
<comment type="caution">
    <text evidence="2">The sequence shown here is derived from an EMBL/GenBank/DDBJ whole genome shotgun (WGS) entry which is preliminary data.</text>
</comment>
<accession>A0A1Y2HTQ7</accession>
<feature type="region of interest" description="Disordered" evidence="1">
    <location>
        <begin position="14"/>
        <end position="38"/>
    </location>
</feature>
<evidence type="ECO:0000313" key="3">
    <source>
        <dbReference type="Proteomes" id="UP000193411"/>
    </source>
</evidence>
<organism evidence="2 3">
    <name type="scientific">Catenaria anguillulae PL171</name>
    <dbReference type="NCBI Taxonomy" id="765915"/>
    <lineage>
        <taxon>Eukaryota</taxon>
        <taxon>Fungi</taxon>
        <taxon>Fungi incertae sedis</taxon>
        <taxon>Blastocladiomycota</taxon>
        <taxon>Blastocladiomycetes</taxon>
        <taxon>Blastocladiales</taxon>
        <taxon>Catenariaceae</taxon>
        <taxon>Catenaria</taxon>
    </lineage>
</organism>
<gene>
    <name evidence="2" type="ORF">BCR44DRAFT_1497573</name>
</gene>
<dbReference type="AlphaFoldDB" id="A0A1Y2HTQ7"/>
<proteinExistence type="predicted"/>
<reference evidence="2 3" key="1">
    <citation type="submission" date="2016-07" db="EMBL/GenBank/DDBJ databases">
        <title>Pervasive Adenine N6-methylation of Active Genes in Fungi.</title>
        <authorList>
            <consortium name="DOE Joint Genome Institute"/>
            <person name="Mondo S.J."/>
            <person name="Dannebaum R.O."/>
            <person name="Kuo R.C."/>
            <person name="Labutti K."/>
            <person name="Haridas S."/>
            <person name="Kuo A."/>
            <person name="Salamov A."/>
            <person name="Ahrendt S.R."/>
            <person name="Lipzen A."/>
            <person name="Sullivan W."/>
            <person name="Andreopoulos W.B."/>
            <person name="Clum A."/>
            <person name="Lindquist E."/>
            <person name="Daum C."/>
            <person name="Ramamoorthy G.K."/>
            <person name="Gryganskyi A."/>
            <person name="Culley D."/>
            <person name="Magnuson J.K."/>
            <person name="James T.Y."/>
            <person name="O'Malley M.A."/>
            <person name="Stajich J.E."/>
            <person name="Spatafora J.W."/>
            <person name="Visel A."/>
            <person name="Grigoriev I.V."/>
        </authorList>
    </citation>
    <scope>NUCLEOTIDE SEQUENCE [LARGE SCALE GENOMIC DNA]</scope>
    <source>
        <strain evidence="2 3">PL171</strain>
    </source>
</reference>
<evidence type="ECO:0000313" key="2">
    <source>
        <dbReference type="EMBL" id="ORZ37987.1"/>
    </source>
</evidence>
<dbReference type="EMBL" id="MCFL01000010">
    <property type="protein sequence ID" value="ORZ37987.1"/>
    <property type="molecule type" value="Genomic_DNA"/>
</dbReference>
<evidence type="ECO:0000256" key="1">
    <source>
        <dbReference type="SAM" id="MobiDB-lite"/>
    </source>
</evidence>